<dbReference type="InterPro" id="IPR055430">
    <property type="entry name" value="HAT_Syf1_CNRKL1_C"/>
</dbReference>
<evidence type="ECO:0000256" key="6">
    <source>
        <dbReference type="ARBA" id="ARBA00022737"/>
    </source>
</evidence>
<dbReference type="AlphaFoldDB" id="A0A0J9X472"/>
<dbReference type="FunFam" id="1.25.40.10:FF:000137">
    <property type="entry name" value="Pre-mRNA-splicing factor syf1"/>
    <property type="match status" value="1"/>
</dbReference>
<keyword evidence="7" id="KW-0508">mRNA splicing</keyword>
<dbReference type="Pfam" id="PF23233">
    <property type="entry name" value="HAT_Syf1_CNRKL1_N"/>
    <property type="match status" value="1"/>
</dbReference>
<sequence length="792" mass="92663">MESERVLSIPEEDIPYEQEILKHPGAIEPWLRYVEFQADRPILQQVFVFERACRLFGRSYKLWKAYLDLRVNHLKGFNSSKYSQEYDKVNECFERALVLLNKMPRIWIDYLEFLLQQTYVTKTRLTFDKALQSLPVSQHHRIWPLYLKFTEQVNDKTAVRIWKRYVMFRPQDIDQYVSRLIEKEFYSLACTTLIKLLDDPKYVSSTGKSRYQSWTDLADVLVQHPYETKMFSTEKIIRSGIERYPDQAGKLWVNLATYWINKNDIERTRDIFEEGLSAVKTVKDFTLIFDSYTEMEETTISKLMEKEDSSVEIEVDRLMGAFEQLMDRRPFLLSDVLLRQDPNNIVEWEKRAGLWGDNMTEVTNTYTKALATINPSKANGKLYKLWVNYAKFYEKHNDLETARVIFNKASKVPFRSVNELAELYIEWAEMELRADDFEKSLKVLEVATTGPKKSRIDFFDESLAPQERVHKSMKVWSFYVDLIESVGEVEDVKAAYNRIFELKIGTPLTIVNYAAFLWDHQFFEDALKVYERGVEIFSYPVAFEIWNIYLQKAVSRQLGLERLRDLFEQALQDCPPNLSKAIFIQFGKLEEDRGLMSNAMKIYDRASRIVADKDKLIMYKYVIERTIEVFGLAATRPIFERAINALPENEAKEMCLEFINVEEKLGEIDRARTLFSYGSQFADPRVSTDYWEKWDAFEVKYGNEDTYKEMLRIKRSVQAQFNTDVGYIASQAVLLKAKEASERQAAQNSVGFVKSTTSLKPKSDEDKNNDTTAAPEESAASNPDAIDLDMDM</sequence>
<keyword evidence="4" id="KW-0507">mRNA processing</keyword>
<evidence type="ECO:0000256" key="3">
    <source>
        <dbReference type="ARBA" id="ARBA00011524"/>
    </source>
</evidence>
<evidence type="ECO:0000256" key="9">
    <source>
        <dbReference type="ARBA" id="ARBA00037272"/>
    </source>
</evidence>
<keyword evidence="6" id="KW-0677">Repeat</keyword>
<dbReference type="PANTHER" id="PTHR11246">
    <property type="entry name" value="PRE-MRNA SPLICING FACTOR"/>
    <property type="match status" value="1"/>
</dbReference>
<evidence type="ECO:0000313" key="17">
    <source>
        <dbReference type="Proteomes" id="UP000242525"/>
    </source>
</evidence>
<dbReference type="InterPro" id="IPR056350">
    <property type="entry name" value="HAT_Syf1_central"/>
</dbReference>
<dbReference type="InterPro" id="IPR011990">
    <property type="entry name" value="TPR-like_helical_dom_sf"/>
</dbReference>
<evidence type="ECO:0000259" key="14">
    <source>
        <dbReference type="Pfam" id="PF23231"/>
    </source>
</evidence>
<evidence type="ECO:0000256" key="11">
    <source>
        <dbReference type="ARBA" id="ARBA00067212"/>
    </source>
</evidence>
<evidence type="ECO:0000256" key="12">
    <source>
        <dbReference type="SAM" id="MobiDB-lite"/>
    </source>
</evidence>
<evidence type="ECO:0000259" key="13">
    <source>
        <dbReference type="Pfam" id="PF23220"/>
    </source>
</evidence>
<dbReference type="Proteomes" id="UP000242525">
    <property type="component" value="Unassembled WGS sequence"/>
</dbReference>
<dbReference type="SMART" id="SM00386">
    <property type="entry name" value="HAT"/>
    <property type="match status" value="9"/>
</dbReference>
<dbReference type="GO" id="GO:0071014">
    <property type="term" value="C:post-mRNA release spliceosomal complex"/>
    <property type="evidence" value="ECO:0007669"/>
    <property type="project" value="TreeGrafter"/>
</dbReference>
<evidence type="ECO:0000259" key="15">
    <source>
        <dbReference type="Pfam" id="PF23233"/>
    </source>
</evidence>
<accession>A0A0J9X472</accession>
<reference evidence="16" key="1">
    <citation type="submission" date="2014-03" db="EMBL/GenBank/DDBJ databases">
        <authorList>
            <person name="Casaregola S."/>
        </authorList>
    </citation>
    <scope>NUCLEOTIDE SEQUENCE [LARGE SCALE GENOMIC DNA]</scope>
    <source>
        <strain evidence="16">CLIB 918</strain>
    </source>
</reference>
<feature type="domain" description="Pre-mRNA-splicing factor Syf1/CRNKL1-like C-terminal HAT-repeats" evidence="14">
    <location>
        <begin position="375"/>
        <end position="748"/>
    </location>
</feature>
<feature type="domain" description="Pre-mRNA-splicing factor Syf1-like N-terminal HAT-repeats" evidence="15">
    <location>
        <begin position="12"/>
        <end position="171"/>
    </location>
</feature>
<keyword evidence="17" id="KW-1185">Reference proteome</keyword>
<keyword evidence="8" id="KW-0539">Nucleus</keyword>
<dbReference type="Gene3D" id="1.25.40.10">
    <property type="entry name" value="Tetratricopeptide repeat domain"/>
    <property type="match status" value="5"/>
</dbReference>
<organism evidence="16 17">
    <name type="scientific">Geotrichum candidum</name>
    <name type="common">Oospora lactis</name>
    <name type="synonym">Dipodascus geotrichum</name>
    <dbReference type="NCBI Taxonomy" id="1173061"/>
    <lineage>
        <taxon>Eukaryota</taxon>
        <taxon>Fungi</taxon>
        <taxon>Dikarya</taxon>
        <taxon>Ascomycota</taxon>
        <taxon>Saccharomycotina</taxon>
        <taxon>Dipodascomycetes</taxon>
        <taxon>Dipodascales</taxon>
        <taxon>Dipodascaceae</taxon>
        <taxon>Geotrichum</taxon>
    </lineage>
</organism>
<feature type="region of interest" description="Disordered" evidence="12">
    <location>
        <begin position="746"/>
        <end position="792"/>
    </location>
</feature>
<evidence type="ECO:0000256" key="5">
    <source>
        <dbReference type="ARBA" id="ARBA00022728"/>
    </source>
</evidence>
<protein>
    <recommendedName>
        <fullName evidence="10">Pre-mRNA-splicing factor SYF1</fullName>
    </recommendedName>
    <alternativeName>
        <fullName evidence="11">Pre-mRNA-splicing factor syf1</fullName>
    </alternativeName>
</protein>
<dbReference type="Pfam" id="PF23231">
    <property type="entry name" value="HAT_Syf1_CNRKL1_C"/>
    <property type="match status" value="1"/>
</dbReference>
<comment type="subunit">
    <text evidence="3">Associated with the spliceosome.</text>
</comment>
<evidence type="ECO:0000256" key="8">
    <source>
        <dbReference type="ARBA" id="ARBA00023242"/>
    </source>
</evidence>
<dbReference type="InterPro" id="IPR003107">
    <property type="entry name" value="HAT"/>
</dbReference>
<dbReference type="EMBL" id="CCBN010000002">
    <property type="protein sequence ID" value="CDO51915.1"/>
    <property type="molecule type" value="Genomic_DNA"/>
</dbReference>
<dbReference type="OrthoDB" id="10067343at2759"/>
<evidence type="ECO:0000256" key="10">
    <source>
        <dbReference type="ARBA" id="ARBA00039472"/>
    </source>
</evidence>
<dbReference type="GO" id="GO:0000349">
    <property type="term" value="P:generation of catalytic spliceosome for first transesterification step"/>
    <property type="evidence" value="ECO:0007669"/>
    <property type="project" value="TreeGrafter"/>
</dbReference>
<evidence type="ECO:0000256" key="4">
    <source>
        <dbReference type="ARBA" id="ARBA00022664"/>
    </source>
</evidence>
<evidence type="ECO:0000313" key="16">
    <source>
        <dbReference type="EMBL" id="CDO51915.1"/>
    </source>
</evidence>
<feature type="domain" description="Pre-mRNA-splicing factor SYF1 central HAT repeats" evidence="13">
    <location>
        <begin position="173"/>
        <end position="373"/>
    </location>
</feature>
<dbReference type="Pfam" id="PF23220">
    <property type="entry name" value="HAT_Syf1_M"/>
    <property type="match status" value="1"/>
</dbReference>
<dbReference type="GO" id="GO:0000974">
    <property type="term" value="C:Prp19 complex"/>
    <property type="evidence" value="ECO:0007669"/>
    <property type="project" value="TreeGrafter"/>
</dbReference>
<evidence type="ECO:0000256" key="2">
    <source>
        <dbReference type="ARBA" id="ARBA00008644"/>
    </source>
</evidence>
<gene>
    <name evidence="16" type="ORF">BN980_GECA02s02914g</name>
</gene>
<name>A0A0J9X472_GEOCN</name>
<dbReference type="GO" id="GO:0071007">
    <property type="term" value="C:U2-type catalytic step 2 spliceosome"/>
    <property type="evidence" value="ECO:0007669"/>
    <property type="project" value="TreeGrafter"/>
</dbReference>
<proteinExistence type="inferred from homology"/>
<dbReference type="InterPro" id="IPR055433">
    <property type="entry name" value="HAT_Syf1-like_N"/>
</dbReference>
<dbReference type="STRING" id="1173061.A0A0J9X472"/>
<comment type="subcellular location">
    <subcellularLocation>
        <location evidence="1">Nucleus</location>
    </subcellularLocation>
</comment>
<dbReference type="SUPFAM" id="SSF48452">
    <property type="entry name" value="TPR-like"/>
    <property type="match status" value="4"/>
</dbReference>
<dbReference type="InterPro" id="IPR045075">
    <property type="entry name" value="Syf1-like"/>
</dbReference>
<feature type="compositionally biased region" description="Polar residues" evidence="12">
    <location>
        <begin position="746"/>
        <end position="760"/>
    </location>
</feature>
<comment type="function">
    <text evidence="9">Involved in pre-mRNA splicing and cell cycle progression.</text>
</comment>
<dbReference type="PANTHER" id="PTHR11246:SF5">
    <property type="entry name" value="PRE-MRNA-SPLICING FACTOR SYF1"/>
    <property type="match status" value="1"/>
</dbReference>
<dbReference type="FunFam" id="1.25.40.10:FF:000023">
    <property type="entry name" value="Pre-mRNA-splicing factor SYF1"/>
    <property type="match status" value="1"/>
</dbReference>
<comment type="caution">
    <text evidence="16">The sequence shown here is derived from an EMBL/GenBank/DDBJ whole genome shotgun (WGS) entry which is preliminary data.</text>
</comment>
<keyword evidence="5" id="KW-0747">Spliceosome</keyword>
<comment type="similarity">
    <text evidence="2">Belongs to the crooked-neck family.</text>
</comment>
<evidence type="ECO:0000256" key="1">
    <source>
        <dbReference type="ARBA" id="ARBA00004123"/>
    </source>
</evidence>
<evidence type="ECO:0000256" key="7">
    <source>
        <dbReference type="ARBA" id="ARBA00023187"/>
    </source>
</evidence>